<dbReference type="SMART" id="SM00863">
    <property type="entry name" value="tRNA_SAD"/>
    <property type="match status" value="1"/>
</dbReference>
<keyword evidence="3" id="KW-0862">Zinc</keyword>
<gene>
    <name evidence="5" type="ordered locus">Desal_1304</name>
</gene>
<evidence type="ECO:0000313" key="6">
    <source>
        <dbReference type="Proteomes" id="UP000002601"/>
    </source>
</evidence>
<sequence length="147" mass="16757">MAKHYQPRMHSAEHILNQVMVRKFDCDRCFSAHINKKKSKCDYNFERGLTDVEASEIEHGVNEAISSGLVVTEQMISLKEADERFNLTRLPEGVTEVRVVNIGDFDACPCIGEHVENSNEIGEFKMVSHSFDDGVLRIRYKLGEPEI</sequence>
<proteinExistence type="predicted"/>
<evidence type="ECO:0000259" key="4">
    <source>
        <dbReference type="SMART" id="SM00863"/>
    </source>
</evidence>
<dbReference type="GO" id="GO:0002161">
    <property type="term" value="F:aminoacyl-tRNA deacylase activity"/>
    <property type="evidence" value="ECO:0007669"/>
    <property type="project" value="UniProtKB-ARBA"/>
</dbReference>
<dbReference type="InterPro" id="IPR012947">
    <property type="entry name" value="tRNA_SAD"/>
</dbReference>
<evidence type="ECO:0000313" key="5">
    <source>
        <dbReference type="EMBL" id="ACS79366.1"/>
    </source>
</evidence>
<keyword evidence="5" id="KW-0436">Ligase</keyword>
<organism evidence="5 6">
    <name type="scientific">Maridesulfovibrio salexigens (strain ATCC 14822 / DSM 2638 / NCIMB 8403 / VKM B-1763)</name>
    <name type="common">Desulfovibrio salexigens</name>
    <dbReference type="NCBI Taxonomy" id="526222"/>
    <lineage>
        <taxon>Bacteria</taxon>
        <taxon>Pseudomonadati</taxon>
        <taxon>Thermodesulfobacteriota</taxon>
        <taxon>Desulfovibrionia</taxon>
        <taxon>Desulfovibrionales</taxon>
        <taxon>Desulfovibrionaceae</taxon>
        <taxon>Maridesulfovibrio</taxon>
    </lineage>
</organism>
<dbReference type="InterPro" id="IPR051335">
    <property type="entry name" value="Alanyl-tRNA_Editing_Enzymes"/>
</dbReference>
<feature type="domain" description="Threonyl/alanyl tRNA synthetase SAD" evidence="4">
    <location>
        <begin position="97"/>
        <end position="139"/>
    </location>
</feature>
<dbReference type="EMBL" id="CP001649">
    <property type="protein sequence ID" value="ACS79366.1"/>
    <property type="molecule type" value="Genomic_DNA"/>
</dbReference>
<dbReference type="InterPro" id="IPR018163">
    <property type="entry name" value="Thr/Ala-tRNA-synth_IIc_edit"/>
</dbReference>
<evidence type="ECO:0000256" key="3">
    <source>
        <dbReference type="ARBA" id="ARBA00022833"/>
    </source>
</evidence>
<keyword evidence="5" id="KW-0030">Aminoacyl-tRNA synthetase</keyword>
<dbReference type="AlphaFoldDB" id="C6C1X0"/>
<dbReference type="Gene3D" id="3.30.980.10">
    <property type="entry name" value="Threonyl-trna Synthetase, Chain A, domain 2"/>
    <property type="match status" value="1"/>
</dbReference>
<dbReference type="GO" id="GO:0004812">
    <property type="term" value="F:aminoacyl-tRNA ligase activity"/>
    <property type="evidence" value="ECO:0007669"/>
    <property type="project" value="UniProtKB-KW"/>
</dbReference>
<dbReference type="GO" id="GO:0005524">
    <property type="term" value="F:ATP binding"/>
    <property type="evidence" value="ECO:0007669"/>
    <property type="project" value="InterPro"/>
</dbReference>
<dbReference type="RefSeq" id="WP_015851184.1">
    <property type="nucleotide sequence ID" value="NC_012881.1"/>
</dbReference>
<accession>C6C1X0</accession>
<dbReference type="OrthoDB" id="9812949at2"/>
<keyword evidence="6" id="KW-1185">Reference proteome</keyword>
<dbReference type="eggNOG" id="COG0013">
    <property type="taxonomic scope" value="Bacteria"/>
</dbReference>
<comment type="cofactor">
    <cofactor evidence="1">
        <name>Zn(2+)</name>
        <dbReference type="ChEBI" id="CHEBI:29105"/>
    </cofactor>
</comment>
<evidence type="ECO:0000256" key="1">
    <source>
        <dbReference type="ARBA" id="ARBA00001947"/>
    </source>
</evidence>
<dbReference type="HOGENOM" id="CLU_1693793_0_0_7"/>
<name>C6C1X0_MARSD</name>
<dbReference type="SUPFAM" id="SSF55186">
    <property type="entry name" value="ThrRS/AlaRS common domain"/>
    <property type="match status" value="1"/>
</dbReference>
<dbReference type="Pfam" id="PF07973">
    <property type="entry name" value="tRNA_SAD"/>
    <property type="match status" value="1"/>
</dbReference>
<dbReference type="PANTHER" id="PTHR43462">
    <property type="entry name" value="ALANYL-TRNA EDITING PROTEIN"/>
    <property type="match status" value="1"/>
</dbReference>
<dbReference type="GO" id="GO:0043039">
    <property type="term" value="P:tRNA aminoacylation"/>
    <property type="evidence" value="ECO:0007669"/>
    <property type="project" value="InterPro"/>
</dbReference>
<dbReference type="PANTHER" id="PTHR43462:SF1">
    <property type="entry name" value="ALANYL-TRNA EDITING PROTEIN AARSD1"/>
    <property type="match status" value="1"/>
</dbReference>
<dbReference type="STRING" id="526222.Desal_1304"/>
<reference evidence="5 6" key="1">
    <citation type="submission" date="2009-06" db="EMBL/GenBank/DDBJ databases">
        <title>Complete sequence of Desulfovibrio salexigens DSM 2638.</title>
        <authorList>
            <consortium name="US DOE Joint Genome Institute"/>
            <person name="Lucas S."/>
            <person name="Copeland A."/>
            <person name="Lapidus A."/>
            <person name="Glavina del Rio T."/>
            <person name="Tice H."/>
            <person name="Bruce D."/>
            <person name="Goodwin L."/>
            <person name="Pitluck S."/>
            <person name="Munk A.C."/>
            <person name="Brettin T."/>
            <person name="Detter J.C."/>
            <person name="Han C."/>
            <person name="Tapia R."/>
            <person name="Larimer F."/>
            <person name="Land M."/>
            <person name="Hauser L."/>
            <person name="Kyrpides N."/>
            <person name="Anderson I."/>
            <person name="Wall J.D."/>
            <person name="Arkin A.P."/>
            <person name="Dehal P."/>
            <person name="Chivian D."/>
            <person name="Giles B."/>
            <person name="Hazen T.C."/>
        </authorList>
    </citation>
    <scope>NUCLEOTIDE SEQUENCE [LARGE SCALE GENOMIC DNA]</scope>
    <source>
        <strain evidence="6">ATCC 14822 / DSM 2638 / NCIMB 8403 / VKM B-1763</strain>
    </source>
</reference>
<keyword evidence="2" id="KW-0479">Metal-binding</keyword>
<dbReference type="KEGG" id="dsa:Desal_1304"/>
<protein>
    <submittedName>
        <fullName evidence="5">Threonyl/alanyl tRNA synthetase SAD</fullName>
    </submittedName>
</protein>
<dbReference type="Proteomes" id="UP000002601">
    <property type="component" value="Chromosome"/>
</dbReference>
<evidence type="ECO:0000256" key="2">
    <source>
        <dbReference type="ARBA" id="ARBA00022723"/>
    </source>
</evidence>
<dbReference type="GO" id="GO:0046872">
    <property type="term" value="F:metal ion binding"/>
    <property type="evidence" value="ECO:0007669"/>
    <property type="project" value="UniProtKB-KW"/>
</dbReference>